<feature type="domain" description="MobA-like NTP transferase" evidence="1">
    <location>
        <begin position="8"/>
        <end position="165"/>
    </location>
</feature>
<name>A0A1A0QRR0_9MYCO</name>
<evidence type="ECO:0000313" key="3">
    <source>
        <dbReference type="Proteomes" id="UP000192772"/>
    </source>
</evidence>
<proteinExistence type="predicted"/>
<accession>A0A1A0QRR0</accession>
<dbReference type="Gene3D" id="3.90.550.10">
    <property type="entry name" value="Spore Coat Polysaccharide Biosynthesis Protein SpsA, Chain A"/>
    <property type="match status" value="1"/>
</dbReference>
<comment type="caution">
    <text evidence="2">The sequence shown here is derived from an EMBL/GenBank/DDBJ whole genome shotgun (WGS) entry which is preliminary data.</text>
</comment>
<evidence type="ECO:0000259" key="1">
    <source>
        <dbReference type="Pfam" id="PF12804"/>
    </source>
</evidence>
<dbReference type="STRING" id="81858.BST23_21125"/>
<dbReference type="PANTHER" id="PTHR43777:SF1">
    <property type="entry name" value="MOLYBDENUM COFACTOR CYTIDYLYLTRANSFERASE"/>
    <property type="match status" value="1"/>
</dbReference>
<accession>A0A1X0CNX9</accession>
<dbReference type="InterPro" id="IPR029044">
    <property type="entry name" value="Nucleotide-diphossugar_trans"/>
</dbReference>
<dbReference type="InterPro" id="IPR025877">
    <property type="entry name" value="MobA-like_NTP_Trfase"/>
</dbReference>
<protein>
    <submittedName>
        <fullName evidence="2">Carbon monoxide dehydrogenase</fullName>
    </submittedName>
</protein>
<organism evidence="2 3">
    <name type="scientific">Mycolicibacterium elephantis</name>
    <dbReference type="NCBI Taxonomy" id="81858"/>
    <lineage>
        <taxon>Bacteria</taxon>
        <taxon>Bacillati</taxon>
        <taxon>Actinomycetota</taxon>
        <taxon>Actinomycetes</taxon>
        <taxon>Mycobacteriales</taxon>
        <taxon>Mycobacteriaceae</taxon>
        <taxon>Mycolicibacterium</taxon>
    </lineage>
</organism>
<dbReference type="SUPFAM" id="SSF53448">
    <property type="entry name" value="Nucleotide-diphospho-sugar transferases"/>
    <property type="match status" value="1"/>
</dbReference>
<gene>
    <name evidence="2" type="ORF">BST23_21125</name>
</gene>
<evidence type="ECO:0000313" key="2">
    <source>
        <dbReference type="EMBL" id="ORA61877.1"/>
    </source>
</evidence>
<dbReference type="RefSeq" id="WP_064890988.1">
    <property type="nucleotide sequence ID" value="NZ_LZSD01000287.1"/>
</dbReference>
<dbReference type="OrthoDB" id="285216at2"/>
<dbReference type="EMBL" id="MVHP01000030">
    <property type="protein sequence ID" value="ORA61877.1"/>
    <property type="molecule type" value="Genomic_DNA"/>
</dbReference>
<dbReference type="CDD" id="cd04182">
    <property type="entry name" value="GT_2_like_f"/>
    <property type="match status" value="1"/>
</dbReference>
<reference evidence="2 3" key="1">
    <citation type="submission" date="2017-02" db="EMBL/GenBank/DDBJ databases">
        <title>The new phylogeny of genus Mycobacterium.</title>
        <authorList>
            <person name="Tortoli E."/>
            <person name="Trovato A."/>
            <person name="Cirillo D.M."/>
        </authorList>
    </citation>
    <scope>NUCLEOTIDE SEQUENCE [LARGE SCALE GENOMIC DNA]</scope>
    <source>
        <strain evidence="2 3">FI-09383</strain>
    </source>
</reference>
<dbReference type="Proteomes" id="UP000192772">
    <property type="component" value="Unassembled WGS sequence"/>
</dbReference>
<sequence>MPRSRVTGIVLAAGSSQRLGGTPKQLLKLGDTTVLGATLAVARSCPFDQLIVTLGRAADAVRKSVVLDGIDIVLADDHAAGCSSSLRAALPWVDPRADGVVLMLGDQPSVACRTVTKLVACGRGAPIAVCRYDDGIGHPFWLGRSVFGALSELHGDKGVWRMIESGSYEVRRVRIDGAIPLDVDTWDDYERLLASVAQ</sequence>
<dbReference type="Pfam" id="PF12804">
    <property type="entry name" value="NTP_transf_3"/>
    <property type="match status" value="1"/>
</dbReference>
<dbReference type="AlphaFoldDB" id="A0A1A0QRR0"/>
<dbReference type="GO" id="GO:0016779">
    <property type="term" value="F:nucleotidyltransferase activity"/>
    <property type="evidence" value="ECO:0007669"/>
    <property type="project" value="UniProtKB-ARBA"/>
</dbReference>
<dbReference type="PANTHER" id="PTHR43777">
    <property type="entry name" value="MOLYBDENUM COFACTOR CYTIDYLYLTRANSFERASE"/>
    <property type="match status" value="1"/>
</dbReference>